<name>A0A1A6H7V0_NEOLE</name>
<feature type="non-terminal residue" evidence="2">
    <location>
        <position position="158"/>
    </location>
</feature>
<dbReference type="AlphaFoldDB" id="A0A1A6H7V0"/>
<organism evidence="2 3">
    <name type="scientific">Neotoma lepida</name>
    <name type="common">Desert woodrat</name>
    <dbReference type="NCBI Taxonomy" id="56216"/>
    <lineage>
        <taxon>Eukaryota</taxon>
        <taxon>Metazoa</taxon>
        <taxon>Chordata</taxon>
        <taxon>Craniata</taxon>
        <taxon>Vertebrata</taxon>
        <taxon>Euteleostomi</taxon>
        <taxon>Mammalia</taxon>
        <taxon>Eutheria</taxon>
        <taxon>Euarchontoglires</taxon>
        <taxon>Glires</taxon>
        <taxon>Rodentia</taxon>
        <taxon>Myomorpha</taxon>
        <taxon>Muroidea</taxon>
        <taxon>Cricetidae</taxon>
        <taxon>Neotominae</taxon>
        <taxon>Neotoma</taxon>
    </lineage>
</organism>
<sequence>MLQEKVSAVEEGEAMGPSPKKRYTVDTVSTKPLEASAMAKGEGATVNQEAQVGMMEGASKSPEVYLQKGDEKQPKPVAGDAILPRPRESLPDDFLHFDDDDNVAVAGPSASPDHPASAACAPETPSLEVRPHVPPLDPEVINYGIKCALMAEIRRYGR</sequence>
<dbReference type="EMBL" id="LZPO01044434">
    <property type="protein sequence ID" value="OBS74391.1"/>
    <property type="molecule type" value="Genomic_DNA"/>
</dbReference>
<gene>
    <name evidence="2" type="ORF">A6R68_15065</name>
</gene>
<protein>
    <submittedName>
        <fullName evidence="2">Uncharacterized protein</fullName>
    </submittedName>
</protein>
<feature type="compositionally biased region" description="Basic and acidic residues" evidence="1">
    <location>
        <begin position="85"/>
        <end position="97"/>
    </location>
</feature>
<evidence type="ECO:0000313" key="2">
    <source>
        <dbReference type="EMBL" id="OBS74391.1"/>
    </source>
</evidence>
<dbReference type="OrthoDB" id="9634952at2759"/>
<comment type="caution">
    <text evidence="2">The sequence shown here is derived from an EMBL/GenBank/DDBJ whole genome shotgun (WGS) entry which is preliminary data.</text>
</comment>
<feature type="region of interest" description="Disordered" evidence="1">
    <location>
        <begin position="1"/>
        <end position="25"/>
    </location>
</feature>
<reference evidence="2 3" key="1">
    <citation type="submission" date="2016-06" db="EMBL/GenBank/DDBJ databases">
        <title>The Draft Genome Sequence and Annotation of the Desert Woodrat Neotoma lepida.</title>
        <authorList>
            <person name="Campbell M."/>
            <person name="Oakeson K.F."/>
            <person name="Yandell M."/>
            <person name="Halpert J.R."/>
            <person name="Dearing D."/>
        </authorList>
    </citation>
    <scope>NUCLEOTIDE SEQUENCE [LARGE SCALE GENOMIC DNA]</scope>
    <source>
        <strain evidence="2">417</strain>
        <tissue evidence="2">Liver</tissue>
    </source>
</reference>
<dbReference type="Proteomes" id="UP000092124">
    <property type="component" value="Unassembled WGS sequence"/>
</dbReference>
<feature type="compositionally biased region" description="Low complexity" evidence="1">
    <location>
        <begin position="106"/>
        <end position="122"/>
    </location>
</feature>
<feature type="region of interest" description="Disordered" evidence="1">
    <location>
        <begin position="55"/>
        <end position="135"/>
    </location>
</feature>
<accession>A0A1A6H7V0</accession>
<evidence type="ECO:0000313" key="3">
    <source>
        <dbReference type="Proteomes" id="UP000092124"/>
    </source>
</evidence>
<evidence type="ECO:0000256" key="1">
    <source>
        <dbReference type="SAM" id="MobiDB-lite"/>
    </source>
</evidence>
<keyword evidence="3" id="KW-1185">Reference proteome</keyword>
<proteinExistence type="predicted"/>